<evidence type="ECO:0000313" key="2">
    <source>
        <dbReference type="Proteomes" id="UP000789595"/>
    </source>
</evidence>
<proteinExistence type="predicted"/>
<dbReference type="AlphaFoldDB" id="A0A8J2X7M8"/>
<gene>
    <name evidence="1" type="ORF">PECAL_6P18650</name>
</gene>
<dbReference type="SUPFAM" id="SSF54593">
    <property type="entry name" value="Glyoxalase/Bleomycin resistance protein/Dihydroxybiphenyl dioxygenase"/>
    <property type="match status" value="1"/>
</dbReference>
<evidence type="ECO:0000313" key="1">
    <source>
        <dbReference type="EMBL" id="CAH0380222.1"/>
    </source>
</evidence>
<dbReference type="PANTHER" id="PTHR40280:SF1">
    <property type="entry name" value="VOC DOMAIN-CONTAINING PROTEIN"/>
    <property type="match status" value="1"/>
</dbReference>
<name>A0A8J2X7M8_9STRA</name>
<evidence type="ECO:0008006" key="3">
    <source>
        <dbReference type="Google" id="ProtNLM"/>
    </source>
</evidence>
<keyword evidence="2" id="KW-1185">Reference proteome</keyword>
<organism evidence="1 2">
    <name type="scientific">Pelagomonas calceolata</name>
    <dbReference type="NCBI Taxonomy" id="35677"/>
    <lineage>
        <taxon>Eukaryota</taxon>
        <taxon>Sar</taxon>
        <taxon>Stramenopiles</taxon>
        <taxon>Ochrophyta</taxon>
        <taxon>Pelagophyceae</taxon>
        <taxon>Pelagomonadales</taxon>
        <taxon>Pelagomonadaceae</taxon>
        <taxon>Pelagomonas</taxon>
    </lineage>
</organism>
<dbReference type="Proteomes" id="UP000789595">
    <property type="component" value="Unassembled WGS sequence"/>
</dbReference>
<reference evidence="1" key="1">
    <citation type="submission" date="2021-11" db="EMBL/GenBank/DDBJ databases">
        <authorList>
            <consortium name="Genoscope - CEA"/>
            <person name="William W."/>
        </authorList>
    </citation>
    <scope>NUCLEOTIDE SEQUENCE</scope>
</reference>
<accession>A0A8J2X7M8</accession>
<sequence length="355" mass="39092">MPRKRKQPSESNRTYKTPAPMRLLVLATTALARKTTREEQHAIAALPTVSGNPLVSLEHINLSSGDKWSERVDAFYFDVLRCARDPRSPAVLARTNSARAKQNRPGVANQSWANIGFQQFHLLFGDGLDDEMNQPPQQRLRGEIVLAWPRSKMKGLYARLAEWGASFTGIGTFEGPFGNRFRLVAADELLAPLPDATADDLPPGGDSEGLGILAVRFDAPRGTSGAICEFYSSVFGATAEAGAGRCVVSVGAAQTLEFVEADDVAAYDGHHIALYVDGAAFVRGYAALKARGLVFENRRFLQFTYGTLADAMKHDEFRVKDIAGNDNQIVYELEHEVRTLRHPGFVAKRWTRQEL</sequence>
<dbReference type="PANTHER" id="PTHR40280">
    <property type="entry name" value="BLR6907 PROTEIN"/>
    <property type="match status" value="1"/>
</dbReference>
<dbReference type="OrthoDB" id="410751at2759"/>
<comment type="caution">
    <text evidence="1">The sequence shown here is derived from an EMBL/GenBank/DDBJ whole genome shotgun (WGS) entry which is preliminary data.</text>
</comment>
<protein>
    <recommendedName>
        <fullName evidence="3">VOC domain-containing protein</fullName>
    </recommendedName>
</protein>
<dbReference type="InterPro" id="IPR029068">
    <property type="entry name" value="Glyas_Bleomycin-R_OHBP_Dase"/>
</dbReference>
<dbReference type="EMBL" id="CAKKNE010000006">
    <property type="protein sequence ID" value="CAH0380222.1"/>
    <property type="molecule type" value="Genomic_DNA"/>
</dbReference>
<dbReference type="Gene3D" id="3.10.180.10">
    <property type="entry name" value="2,3-Dihydroxybiphenyl 1,2-Dioxygenase, domain 1"/>
    <property type="match status" value="1"/>
</dbReference>